<name>A0A135ZFW1_9LACO</name>
<dbReference type="Proteomes" id="UP000289808">
    <property type="component" value="Unassembled WGS sequence"/>
</dbReference>
<evidence type="ECO:0000313" key="4">
    <source>
        <dbReference type="Proteomes" id="UP001434419"/>
    </source>
</evidence>
<dbReference type="RefSeq" id="WP_035450405.1">
    <property type="nucleotide sequence ID" value="NZ_CP083392.1"/>
</dbReference>
<dbReference type="Proteomes" id="UP001434419">
    <property type="component" value="Unassembled WGS sequence"/>
</dbReference>
<sequence length="146" mass="16278">MVDLDKGLNDWLDKITKKVDLSTSQKSAITGEGAKTYAEVLKKNTPMSHTSYAHARSAGHGRKSKHMRDAITYKAGYEVNDGNTGDTSVGWEDKYNAMVARFVNDGTRDMSQKEISNLHFKDHAEKEAAEAVLKANAEKFREILDK</sequence>
<dbReference type="InterPro" id="IPR010064">
    <property type="entry name" value="HK97-gp10_tail"/>
</dbReference>
<evidence type="ECO:0000313" key="1">
    <source>
        <dbReference type="EMBL" id="MES5149274.1"/>
    </source>
</evidence>
<dbReference type="Pfam" id="PF04883">
    <property type="entry name" value="HK97-gp10_like"/>
    <property type="match status" value="1"/>
</dbReference>
<reference evidence="1" key="2">
    <citation type="submission" date="2024-06" db="EMBL/GenBank/DDBJ databases">
        <title>Vaginal Lactobacillus fatty acid response mechanisms reveal a metabolite-targeted strategy for bacterial vaginosis treatment.</title>
        <authorList>
            <person name="Zhu M."/>
            <person name="Blainey P.C."/>
            <person name="Bloom S.M."/>
            <person name="Kwon D.S."/>
        </authorList>
    </citation>
    <scope>NUCLEOTIDE SEQUENCE</scope>
    <source>
        <strain evidence="1">194_F1_1</strain>
    </source>
</reference>
<evidence type="ECO:0000313" key="2">
    <source>
        <dbReference type="EMBL" id="RXF59178.1"/>
    </source>
</evidence>
<reference evidence="2 3" key="1">
    <citation type="submission" date="2019-01" db="EMBL/GenBank/DDBJ databases">
        <title>The genome sequence of Lactobacillus crispatus L49.</title>
        <authorList>
            <person name="Zhong J."/>
            <person name="Zhang J."/>
        </authorList>
    </citation>
    <scope>NUCLEOTIDE SEQUENCE [LARGE SCALE GENOMIC DNA]</scope>
    <source>
        <strain evidence="2 3">L49</strain>
    </source>
</reference>
<keyword evidence="4" id="KW-1185">Reference proteome</keyword>
<proteinExistence type="predicted"/>
<dbReference type="NCBIfam" id="TIGR01725">
    <property type="entry name" value="phge_HK97_gp10"/>
    <property type="match status" value="1"/>
</dbReference>
<comment type="caution">
    <text evidence="2">The sequence shown here is derived from an EMBL/GenBank/DDBJ whole genome shotgun (WGS) entry which is preliminary data.</text>
</comment>
<dbReference type="EMBL" id="JBETVU010000012">
    <property type="protein sequence ID" value="MES5149274.1"/>
    <property type="molecule type" value="Genomic_DNA"/>
</dbReference>
<dbReference type="EMBL" id="SCLX01000009">
    <property type="protein sequence ID" value="RXF59178.1"/>
    <property type="molecule type" value="Genomic_DNA"/>
</dbReference>
<accession>A0A135ZFW1</accession>
<organism evidence="2 3">
    <name type="scientific">Lactobacillus crispatus</name>
    <dbReference type="NCBI Taxonomy" id="47770"/>
    <lineage>
        <taxon>Bacteria</taxon>
        <taxon>Bacillati</taxon>
        <taxon>Bacillota</taxon>
        <taxon>Bacilli</taxon>
        <taxon>Lactobacillales</taxon>
        <taxon>Lactobacillaceae</taxon>
        <taxon>Lactobacillus</taxon>
    </lineage>
</organism>
<evidence type="ECO:0000313" key="3">
    <source>
        <dbReference type="Proteomes" id="UP000289808"/>
    </source>
</evidence>
<gene>
    <name evidence="1" type="ORF">ABVC42_04950</name>
    <name evidence="2" type="ORF">ERD32_02495</name>
</gene>
<dbReference type="AlphaFoldDB" id="A0A135ZFW1"/>
<protein>
    <submittedName>
        <fullName evidence="1">HK97-gp10 family putative phage morphogenesis protein</fullName>
    </submittedName>
</protein>